<dbReference type="InterPro" id="IPR036396">
    <property type="entry name" value="Cyt_P450_sf"/>
</dbReference>
<organism evidence="8">
    <name type="scientific">Talaromyces marneffei PM1</name>
    <dbReference type="NCBI Taxonomy" id="1077442"/>
    <lineage>
        <taxon>Eukaryota</taxon>
        <taxon>Fungi</taxon>
        <taxon>Dikarya</taxon>
        <taxon>Ascomycota</taxon>
        <taxon>Pezizomycotina</taxon>
        <taxon>Eurotiomycetes</taxon>
        <taxon>Eurotiomycetidae</taxon>
        <taxon>Eurotiales</taxon>
        <taxon>Trichocomaceae</taxon>
        <taxon>Talaromyces</taxon>
        <taxon>Talaromyces sect. Talaromyces</taxon>
    </lineage>
</organism>
<keyword evidence="4 7" id="KW-0479">Metal-binding</keyword>
<evidence type="ECO:0000256" key="7">
    <source>
        <dbReference type="PIRSR" id="PIRSR602401-1"/>
    </source>
</evidence>
<dbReference type="InterPro" id="IPR002401">
    <property type="entry name" value="Cyt_P450_E_grp-I"/>
</dbReference>
<evidence type="ECO:0000256" key="2">
    <source>
        <dbReference type="ARBA" id="ARBA00010617"/>
    </source>
</evidence>
<dbReference type="HOGENOM" id="CLU_018012_3_0_1"/>
<dbReference type="Pfam" id="PF00067">
    <property type="entry name" value="p450"/>
    <property type="match status" value="1"/>
</dbReference>
<evidence type="ECO:0000313" key="8">
    <source>
        <dbReference type="EMBL" id="KFX41452.1"/>
    </source>
</evidence>
<accession>A0A093UMF6</accession>
<protein>
    <submittedName>
        <fullName evidence="8">Abscisic acid 8'-hydroxylase 3</fullName>
    </submittedName>
</protein>
<dbReference type="SUPFAM" id="SSF48264">
    <property type="entry name" value="Cytochrome P450"/>
    <property type="match status" value="1"/>
</dbReference>
<proteinExistence type="inferred from homology"/>
<dbReference type="GO" id="GO:0008395">
    <property type="term" value="F:steroid hydroxylase activity"/>
    <property type="evidence" value="ECO:0007669"/>
    <property type="project" value="TreeGrafter"/>
</dbReference>
<dbReference type="GO" id="GO:0005506">
    <property type="term" value="F:iron ion binding"/>
    <property type="evidence" value="ECO:0007669"/>
    <property type="project" value="InterPro"/>
</dbReference>
<dbReference type="GO" id="GO:0016705">
    <property type="term" value="F:oxidoreductase activity, acting on paired donors, with incorporation or reduction of molecular oxygen"/>
    <property type="evidence" value="ECO:0007669"/>
    <property type="project" value="InterPro"/>
</dbReference>
<dbReference type="AlphaFoldDB" id="A0A093UMF6"/>
<evidence type="ECO:0000256" key="3">
    <source>
        <dbReference type="ARBA" id="ARBA00022617"/>
    </source>
</evidence>
<evidence type="ECO:0000256" key="4">
    <source>
        <dbReference type="ARBA" id="ARBA00022723"/>
    </source>
</evidence>
<name>A0A093UMF6_TALMA</name>
<dbReference type="CDD" id="cd11040">
    <property type="entry name" value="CYP7_CYP8-like"/>
    <property type="match status" value="1"/>
</dbReference>
<keyword evidence="6" id="KW-0503">Monooxygenase</keyword>
<dbReference type="PANTHER" id="PTHR24304:SF2">
    <property type="entry name" value="24-HYDROXYCHOLESTEROL 7-ALPHA-HYDROXYLASE"/>
    <property type="match status" value="1"/>
</dbReference>
<dbReference type="PRINTS" id="PR00463">
    <property type="entry name" value="EP450I"/>
</dbReference>
<keyword evidence="5 7" id="KW-0408">Iron</keyword>
<dbReference type="PANTHER" id="PTHR24304">
    <property type="entry name" value="CYTOCHROME P450 FAMILY 7"/>
    <property type="match status" value="1"/>
</dbReference>
<dbReference type="EMBL" id="JPOX01000059">
    <property type="protein sequence ID" value="KFX41452.1"/>
    <property type="molecule type" value="Genomic_DNA"/>
</dbReference>
<gene>
    <name evidence="8" type="ORF">GQ26_0590190</name>
</gene>
<evidence type="ECO:0000256" key="6">
    <source>
        <dbReference type="ARBA" id="ARBA00023033"/>
    </source>
</evidence>
<evidence type="ECO:0000256" key="1">
    <source>
        <dbReference type="ARBA" id="ARBA00001971"/>
    </source>
</evidence>
<keyword evidence="6" id="KW-0560">Oxidoreductase</keyword>
<evidence type="ECO:0000256" key="5">
    <source>
        <dbReference type="ARBA" id="ARBA00023004"/>
    </source>
</evidence>
<dbReference type="InterPro" id="IPR050529">
    <property type="entry name" value="CYP450_sterol_14alpha_dmase"/>
</dbReference>
<keyword evidence="3 7" id="KW-0349">Heme</keyword>
<comment type="cofactor">
    <cofactor evidence="1 7">
        <name>heme</name>
        <dbReference type="ChEBI" id="CHEBI:30413"/>
    </cofactor>
</comment>
<comment type="similarity">
    <text evidence="2">Belongs to the cytochrome P450 family.</text>
</comment>
<dbReference type="eggNOG" id="KOG0157">
    <property type="taxonomic scope" value="Eukaryota"/>
</dbReference>
<feature type="binding site" description="axial binding residue" evidence="7">
    <location>
        <position position="473"/>
    </location>
    <ligand>
        <name>heme</name>
        <dbReference type="ChEBI" id="CHEBI:30413"/>
    </ligand>
    <ligandPart>
        <name>Fe</name>
        <dbReference type="ChEBI" id="CHEBI:18248"/>
    </ligandPart>
</feature>
<sequence length="583" mass="66255">MSPASSFITTPFTFQYWPLAARQEELLIAGKAASCLILALILWRLWRFTVSPFLHPERPRELPYWIPSHGRAFFQDSNGLIARARDHFRYTQEPIALTAFGVTFYVVTQTKQSAEVYKNKDTLSFENFVQTLMRNNGNEEDVIQLMYSSLPADKIGFPNPYGESLGVLAQKMHAHQLHPGDQLALLQSQVTQRIDYLLRMDTLLGTCSPYATSSSPQHIEIPLYKWCSDYFIRLGQHVYFGEKLDQIDPALPDVFFVFDELIFKMLYQFPGFLSHDMSKPRAQVIASLKKYFQVPQSERQSSAAWLINAMEDEMRAIGVDDDNLAVVIFHLYLAINTNTRKSVFWLLTYLLHNPTLLARYRQETGPAFKDGELIDALYIQNPATCPEVSMIWHETLRVSGWAASVRLIMEDTMIGGKVLSKGNRVIVPHRLLHFDESIFGAEPNSFRPERWQQKDNLERSPSWRPFGGGQTMCSGRYLARFSATTFVAMLLQRFDVELVGSPKLPAADEGRPVLGIMSIKEGHDFNTLSTAYLSWTPHITIPADGEHSVECYTALESVGLGGRFSLVELSSAMFPVCQRTLYS</sequence>
<dbReference type="Gene3D" id="1.10.630.10">
    <property type="entry name" value="Cytochrome P450"/>
    <property type="match status" value="1"/>
</dbReference>
<comment type="caution">
    <text evidence="8">The sequence shown here is derived from an EMBL/GenBank/DDBJ whole genome shotgun (WGS) entry which is preliminary data.</text>
</comment>
<dbReference type="InterPro" id="IPR001128">
    <property type="entry name" value="Cyt_P450"/>
</dbReference>
<dbReference type="GO" id="GO:0020037">
    <property type="term" value="F:heme binding"/>
    <property type="evidence" value="ECO:0007669"/>
    <property type="project" value="InterPro"/>
</dbReference>
<reference evidence="8" key="1">
    <citation type="journal article" date="2014" name="PLoS Genet.">
        <title>Signature Gene Expression Reveals Novel Clues to the Molecular Mechanisms of Dimorphic Transition in Penicillium marneffei.</title>
        <authorList>
            <person name="Yang E."/>
            <person name="Wang G."/>
            <person name="Cai J."/>
            <person name="Woo P.C."/>
            <person name="Lau S.K."/>
            <person name="Yuen K.-Y."/>
            <person name="Chow W.-N."/>
            <person name="Lin X."/>
        </authorList>
    </citation>
    <scope>NUCLEOTIDE SEQUENCE [LARGE SCALE GENOMIC DNA]</scope>
    <source>
        <strain evidence="8">PM1</strain>
    </source>
</reference>